<keyword evidence="4" id="KW-1185">Reference proteome</keyword>
<dbReference type="OrthoDB" id="4470552at2759"/>
<reference evidence="3" key="1">
    <citation type="submission" date="2021-01" db="EMBL/GenBank/DDBJ databases">
        <authorList>
            <consortium name="Aspergillus puulaauensis MK2 genome sequencing consortium"/>
            <person name="Kazuki M."/>
            <person name="Futagami T."/>
        </authorList>
    </citation>
    <scope>NUCLEOTIDE SEQUENCE</scope>
    <source>
        <strain evidence="3">MK2</strain>
    </source>
</reference>
<evidence type="ECO:0000313" key="3">
    <source>
        <dbReference type="EMBL" id="BCS30139.1"/>
    </source>
</evidence>
<reference evidence="3" key="2">
    <citation type="submission" date="2021-02" db="EMBL/GenBank/DDBJ databases">
        <title>Aspergillus puulaauensis MK2 genome sequence.</title>
        <authorList>
            <person name="Futagami T."/>
            <person name="Mori K."/>
            <person name="Kadooka C."/>
            <person name="Tanaka T."/>
        </authorList>
    </citation>
    <scope>NUCLEOTIDE SEQUENCE</scope>
    <source>
        <strain evidence="3">MK2</strain>
    </source>
</reference>
<keyword evidence="2" id="KW-0732">Signal</keyword>
<feature type="region of interest" description="Disordered" evidence="1">
    <location>
        <begin position="21"/>
        <end position="46"/>
    </location>
</feature>
<sequence>MRLILWAPILAAVVEALPGASSSSASPSSSPSSTSSASSAPTSVNDGDMQHACEIGGLTYDNWKDFDMGFFVNTTSNMWCSDEEKCPYGPYKNPWPQSLSTLLPDQTVWECEMDNDDCDAPKKASWCSNNLHAQVVFALQAVKHFHDWVRRVDDAIGEAQLEYATLQVSIVEKFTTHDVSQDTTQATAFTIAAGVFGVVAAFLGPLAPLGIVAEGGIAATAVTVGAAAAGGISGANTLGIAATNAMAPNIAETLQREITGVGNMSTVMEASFNSARDSIMKYAGQAINEVPSNNDGSTGYSYKDQPGSAPSVVSSGAFAEMNSYKDFAKLKDITKTISNMAAISYVWRNYEKVYIAKLAKRFDNVDPCDITLVDLHRECKDGVAYFFIKWQDKSMEDPHWSQPKGLDALDEFDNLDLYTMAQAAEYNQQKYGYDHDWDPTTASEAIMVKDAPPGAMMINLPVCYMDDYVAYYAGKESTHETDLKAILHKQCAAIPKALKDWPYKFIGDNDVGNNFNKNPYTDDAKDSVIYRDPGGELIQGPPNLDVDFDYDYN</sequence>
<organism evidence="3 4">
    <name type="scientific">Aspergillus puulaauensis</name>
    <dbReference type="NCBI Taxonomy" id="1220207"/>
    <lineage>
        <taxon>Eukaryota</taxon>
        <taxon>Fungi</taxon>
        <taxon>Dikarya</taxon>
        <taxon>Ascomycota</taxon>
        <taxon>Pezizomycotina</taxon>
        <taxon>Eurotiomycetes</taxon>
        <taxon>Eurotiomycetidae</taxon>
        <taxon>Eurotiales</taxon>
        <taxon>Aspergillaceae</taxon>
        <taxon>Aspergillus</taxon>
    </lineage>
</organism>
<dbReference type="KEGG" id="apuu:APUU_80442A"/>
<dbReference type="Proteomes" id="UP000654913">
    <property type="component" value="Chromosome 8"/>
</dbReference>
<evidence type="ECO:0000313" key="4">
    <source>
        <dbReference type="Proteomes" id="UP000654913"/>
    </source>
</evidence>
<name>A0A7R7XZ06_9EURO</name>
<feature type="compositionally biased region" description="Low complexity" evidence="1">
    <location>
        <begin position="21"/>
        <end position="43"/>
    </location>
</feature>
<proteinExistence type="predicted"/>
<evidence type="ECO:0000256" key="1">
    <source>
        <dbReference type="SAM" id="MobiDB-lite"/>
    </source>
</evidence>
<gene>
    <name evidence="3" type="ORF">APUU_80442A</name>
</gene>
<evidence type="ECO:0000256" key="2">
    <source>
        <dbReference type="SAM" id="SignalP"/>
    </source>
</evidence>
<dbReference type="AlphaFoldDB" id="A0A7R7XZ06"/>
<protein>
    <submittedName>
        <fullName evidence="3">Uncharacterized protein</fullName>
    </submittedName>
</protein>
<accession>A0A7R7XZ06</accession>
<feature type="chain" id="PRO_5031185829" evidence="2">
    <location>
        <begin position="17"/>
        <end position="553"/>
    </location>
</feature>
<dbReference type="RefSeq" id="XP_041562325.1">
    <property type="nucleotide sequence ID" value="XM_041696722.1"/>
</dbReference>
<dbReference type="GeneID" id="64980136"/>
<feature type="signal peptide" evidence="2">
    <location>
        <begin position="1"/>
        <end position="16"/>
    </location>
</feature>
<dbReference type="EMBL" id="AP024450">
    <property type="protein sequence ID" value="BCS30139.1"/>
    <property type="molecule type" value="Genomic_DNA"/>
</dbReference>